<feature type="compositionally biased region" description="Basic and acidic residues" evidence="2">
    <location>
        <begin position="1136"/>
        <end position="1145"/>
    </location>
</feature>
<feature type="compositionally biased region" description="Basic and acidic residues" evidence="2">
    <location>
        <begin position="1396"/>
        <end position="1414"/>
    </location>
</feature>
<feature type="region of interest" description="Disordered" evidence="2">
    <location>
        <begin position="810"/>
        <end position="939"/>
    </location>
</feature>
<feature type="compositionally biased region" description="Polar residues" evidence="2">
    <location>
        <begin position="827"/>
        <end position="846"/>
    </location>
</feature>
<feature type="region of interest" description="Disordered" evidence="2">
    <location>
        <begin position="960"/>
        <end position="996"/>
    </location>
</feature>
<comment type="caution">
    <text evidence="3">The sequence shown here is derived from an EMBL/GenBank/DDBJ whole genome shotgun (WGS) entry which is preliminary data.</text>
</comment>
<feature type="compositionally biased region" description="Low complexity" evidence="2">
    <location>
        <begin position="1266"/>
        <end position="1277"/>
    </location>
</feature>
<evidence type="ECO:0000256" key="1">
    <source>
        <dbReference type="SAM" id="Coils"/>
    </source>
</evidence>
<feature type="coiled-coil region" evidence="1">
    <location>
        <begin position="1527"/>
        <end position="1554"/>
    </location>
</feature>
<accession>A0A2A9MK69</accession>
<feature type="compositionally biased region" description="Low complexity" evidence="2">
    <location>
        <begin position="1493"/>
        <end position="1504"/>
    </location>
</feature>
<feature type="region of interest" description="Disordered" evidence="2">
    <location>
        <begin position="424"/>
        <end position="516"/>
    </location>
</feature>
<feature type="region of interest" description="Disordered" evidence="2">
    <location>
        <begin position="1"/>
        <end position="22"/>
    </location>
</feature>
<feature type="compositionally biased region" description="Polar residues" evidence="2">
    <location>
        <begin position="678"/>
        <end position="687"/>
    </location>
</feature>
<feature type="region of interest" description="Disordered" evidence="2">
    <location>
        <begin position="678"/>
        <end position="699"/>
    </location>
</feature>
<feature type="compositionally biased region" description="Basic and acidic residues" evidence="2">
    <location>
        <begin position="874"/>
        <end position="884"/>
    </location>
</feature>
<evidence type="ECO:0000313" key="4">
    <source>
        <dbReference type="Proteomes" id="UP000224006"/>
    </source>
</evidence>
<feature type="compositionally biased region" description="Low complexity" evidence="2">
    <location>
        <begin position="1373"/>
        <end position="1395"/>
    </location>
</feature>
<feature type="region of interest" description="Disordered" evidence="2">
    <location>
        <begin position="1477"/>
        <end position="1509"/>
    </location>
</feature>
<feature type="region of interest" description="Disordered" evidence="2">
    <location>
        <begin position="264"/>
        <end position="306"/>
    </location>
</feature>
<feature type="region of interest" description="Disordered" evidence="2">
    <location>
        <begin position="1055"/>
        <end position="1154"/>
    </location>
</feature>
<reference evidence="3 4" key="1">
    <citation type="submission" date="2017-09" db="EMBL/GenBank/DDBJ databases">
        <title>Genome sequencing of Besnoitia besnoiti strain Bb-Ger1.</title>
        <authorList>
            <person name="Schares G."/>
            <person name="Venepally P."/>
            <person name="Lorenzi H.A."/>
        </authorList>
    </citation>
    <scope>NUCLEOTIDE SEQUENCE [LARGE SCALE GENOMIC DNA]</scope>
    <source>
        <strain evidence="3 4">Bb-Ger1</strain>
    </source>
</reference>
<gene>
    <name evidence="3" type="ORF">BESB_045580</name>
</gene>
<feature type="region of interest" description="Disordered" evidence="2">
    <location>
        <begin position="358"/>
        <end position="380"/>
    </location>
</feature>
<dbReference type="EMBL" id="NWUJ01000003">
    <property type="protein sequence ID" value="PFH36366.1"/>
    <property type="molecule type" value="Genomic_DNA"/>
</dbReference>
<feature type="compositionally biased region" description="Polar residues" evidence="2">
    <location>
        <begin position="487"/>
        <end position="498"/>
    </location>
</feature>
<dbReference type="Proteomes" id="UP000224006">
    <property type="component" value="Chromosome III"/>
</dbReference>
<dbReference type="RefSeq" id="XP_029220375.1">
    <property type="nucleotide sequence ID" value="XM_029363009.1"/>
</dbReference>
<dbReference type="KEGG" id="bbes:BESB_045580"/>
<name>A0A2A9MK69_BESBE</name>
<keyword evidence="1" id="KW-0175">Coiled coil</keyword>
<feature type="compositionally biased region" description="Acidic residues" evidence="2">
    <location>
        <begin position="885"/>
        <end position="900"/>
    </location>
</feature>
<feature type="compositionally biased region" description="Polar residues" evidence="2">
    <location>
        <begin position="962"/>
        <end position="975"/>
    </location>
</feature>
<evidence type="ECO:0000256" key="2">
    <source>
        <dbReference type="SAM" id="MobiDB-lite"/>
    </source>
</evidence>
<dbReference type="GeneID" id="40309488"/>
<protein>
    <submittedName>
        <fullName evidence="3">Uncharacterized protein</fullName>
    </submittedName>
</protein>
<proteinExistence type="predicted"/>
<feature type="compositionally biased region" description="Low complexity" evidence="2">
    <location>
        <begin position="912"/>
        <end position="925"/>
    </location>
</feature>
<feature type="region of interest" description="Disordered" evidence="2">
    <location>
        <begin position="1373"/>
        <end position="1457"/>
    </location>
</feature>
<feature type="compositionally biased region" description="Basic and acidic residues" evidence="2">
    <location>
        <begin position="13"/>
        <end position="22"/>
    </location>
</feature>
<evidence type="ECO:0000313" key="3">
    <source>
        <dbReference type="EMBL" id="PFH36366.1"/>
    </source>
</evidence>
<organism evidence="3 4">
    <name type="scientific">Besnoitia besnoiti</name>
    <name type="common">Apicomplexan protozoan</name>
    <dbReference type="NCBI Taxonomy" id="94643"/>
    <lineage>
        <taxon>Eukaryota</taxon>
        <taxon>Sar</taxon>
        <taxon>Alveolata</taxon>
        <taxon>Apicomplexa</taxon>
        <taxon>Conoidasida</taxon>
        <taxon>Coccidia</taxon>
        <taxon>Eucoccidiorida</taxon>
        <taxon>Eimeriorina</taxon>
        <taxon>Sarcocystidae</taxon>
        <taxon>Besnoitia</taxon>
    </lineage>
</organism>
<dbReference type="VEuPathDB" id="ToxoDB:BESB_045580"/>
<feature type="region of interest" description="Disordered" evidence="2">
    <location>
        <begin position="1265"/>
        <end position="1301"/>
    </location>
</feature>
<feature type="compositionally biased region" description="Polar residues" evidence="2">
    <location>
        <begin position="276"/>
        <end position="287"/>
    </location>
</feature>
<feature type="compositionally biased region" description="Basic and acidic residues" evidence="2">
    <location>
        <begin position="476"/>
        <end position="486"/>
    </location>
</feature>
<keyword evidence="4" id="KW-1185">Reference proteome</keyword>
<sequence>MLPATDMRGSAQDPKRQPPREGLEIVSCRNQWMTASNVNCLSHLTYDCLLAGQQAAMAIGGVSCEPSALVYRENQPRHLQTAWPEYVGEQMRCGGSGMPGKKESEEGRFVMVGASSRQSVTALGASGHVLRPPLDVAYRLGYQSLLHPDVRNQQGSHPHVLLSPSPEVVRGCSSRLNAQTPAVAFVCTPPSTASSLSWSDADSQFGIARHSRPPRSSSAEPCTSAPLRVSLPAHARFLEMGGYRHGGVASLSMRPFQWEGWTNSAWGRRSRGTPPTGASQNRLSPSSAGGEVCLQNDEPRDGPLQKSEPYFRANHGSHGQIQLCPSPLEACASSGFQSRSLESASYESLFAAPEAFPLTAPETPQTPPPDNGRNALDDAGDMNAGAPVCPSSIRAEACRPTGDPGLSKSLYIPCKAVGAEQAHAGGLSAPPDSTAGAGAVRHAAEPAGGPRRKGTIPQNPKSPDRGGVTSLPVHLGHFEPSSKRDSANSTSREASPSWQAVPHTEVVKQGRHPQGDGMPVGGGGCRAGRPAAEALHGGAASACRQSCWGSRGQTPKAGGTVSKARGHPPRYFALHDAAQAAPPSPSSCLSLPPLSGPLPCISSIHSPKNSQKGADAKAWPPCATTNCVSPSYLLKASPQPVTDVGLSPRSPVAPDGPEDVVSSPFLDSLCSATNATLTSPASANAGNSRHEEISTFSEPKCPAGRRTDVACALLELRHPHRVRRCSSAPAVCSRAARRARLTEIHPDGLAVPAHARQKSASHRGSFPAASAQSQRRRRWAPAEEASSEAPCVGATAHSCAQESLCEGSDASLESSAASPRRHAGQRRPSSPSMGSAHLSTHPSQTLAGLGETAPAARPMQHQVPGHGGRQFMHSRRDLGSRDPEPVEEVEESDGMQGDEAEAARANVRRTESQLLEQRSEQSSWSCEEPRRRCKVQGNEQLRERAPSRLLLPHELFPEPAETVQSAPVFSSSSPTPHEAKGSADTSFDGGESNWQGGESLTASILWGTEASSCCVTGMSADRTPSTPRMFTCEQRSTPDEIPACLLNGSPSEMMGVHAYGGSVGEPHEGEHGVTAQPRLRDEKGRSSLLPSGIGDRSRPPSPSCGLLDRPLSPLDVTHSRSLRVPPSGALSRERRRSQEGAEAHESTSSARDAEQLLVATERTVCTRPMRPARLSTSLQTCALCISSRSISPRAMASSLQGGSTGEVGVVTRGGECSKTEEKSGLVNALKPDAADTAGDSPGPLGDRARCRAPALVGSQCSKARRVPAGAAGPHAPVENSKTTVGGGPRPFRRKALEGGWPACTPPALGSERSSCASRCRTPPAACDCEEAEAEAVGALGSLEAPRCETSSPAVCSGADDVQRSRESLQLGASNSLNASSAEARPPGAATPAETAEALREPVEALESQGDHASDLRPSQLDCRSTPVGNSSPTKTASALTASDAHTASFERPESQPLRLGAAREAHKKEFSWYGSGAAPDAEGEAEGHKLSGAGAAAAQTRPAANSPRSDRAVCDAVKLGRVVGSKVAVLAEEMRTLRRRNEQLQVLQKKYEKKIYALHSQLRAVTQARRLHGVHAGRAPSELAQPRCWAPPRSLPAVLPFRALSAAVFNAGTRQSAGAFAAGPSEAGGRMRMRRSCSTPWLSLQGGRARGLSMPASIERTRSAQRPGGGAAPFDVFPEWETVCSSRSLSAHPVEKGVRAWSLDRSITLPWVVPAARPCSAAAPLGLLVSRPLLPSVLIKAAGELFTAETPERPPFLHGRTPASCAV</sequence>
<feature type="compositionally biased region" description="Polar residues" evidence="2">
    <location>
        <begin position="1426"/>
        <end position="1445"/>
    </location>
</feature>
<feature type="region of interest" description="Disordered" evidence="2">
    <location>
        <begin position="746"/>
        <end position="791"/>
    </location>
</feature>
<feature type="region of interest" description="Disordered" evidence="2">
    <location>
        <begin position="1347"/>
        <end position="1366"/>
    </location>
</feature>